<dbReference type="InterPro" id="IPR036322">
    <property type="entry name" value="WD40_repeat_dom_sf"/>
</dbReference>
<evidence type="ECO:0000256" key="2">
    <source>
        <dbReference type="ARBA" id="ARBA00022574"/>
    </source>
</evidence>
<feature type="region of interest" description="Disordered" evidence="12">
    <location>
        <begin position="1"/>
        <end position="30"/>
    </location>
</feature>
<accession>A0A834XRY9</accession>
<evidence type="ECO:0000256" key="8">
    <source>
        <dbReference type="ARBA" id="ARBA00068146"/>
    </source>
</evidence>
<protein>
    <recommendedName>
        <fullName evidence="8">Pre-mRNA-processing factor 17</fullName>
    </recommendedName>
    <alternativeName>
        <fullName evidence="10">Cell division cycle 40 homolog</fullName>
    </alternativeName>
    <alternativeName>
        <fullName evidence="9">PRP17 homolog</fullName>
    </alternativeName>
</protein>
<keyword evidence="14" id="KW-1185">Reference proteome</keyword>
<dbReference type="GO" id="GO:0071013">
    <property type="term" value="C:catalytic step 2 spliceosome"/>
    <property type="evidence" value="ECO:0007669"/>
    <property type="project" value="InterPro"/>
</dbReference>
<evidence type="ECO:0000256" key="1">
    <source>
        <dbReference type="ARBA" id="ARBA00004123"/>
    </source>
</evidence>
<dbReference type="FunFam" id="2.130.10.10:FF:000034">
    <property type="entry name" value="Pre-mRNA-processing factor 17, putative"/>
    <property type="match status" value="1"/>
</dbReference>
<feature type="repeat" description="WD" evidence="11">
    <location>
        <begin position="386"/>
        <end position="418"/>
    </location>
</feature>
<evidence type="ECO:0000256" key="4">
    <source>
        <dbReference type="ARBA" id="ARBA00022728"/>
    </source>
</evidence>
<keyword evidence="4" id="KW-0747">Spliceosome</keyword>
<dbReference type="SUPFAM" id="SSF50978">
    <property type="entry name" value="WD40 repeat-like"/>
    <property type="match status" value="1"/>
</dbReference>
<evidence type="ECO:0000256" key="12">
    <source>
        <dbReference type="SAM" id="MobiDB-lite"/>
    </source>
</evidence>
<dbReference type="InterPro" id="IPR019775">
    <property type="entry name" value="WD40_repeat_CS"/>
</dbReference>
<dbReference type="InterPro" id="IPR015943">
    <property type="entry name" value="WD40/YVTN_repeat-like_dom_sf"/>
</dbReference>
<feature type="repeat" description="WD" evidence="11">
    <location>
        <begin position="484"/>
        <end position="516"/>
    </location>
</feature>
<feature type="region of interest" description="Disordered" evidence="12">
    <location>
        <begin position="58"/>
        <end position="89"/>
    </location>
</feature>
<feature type="repeat" description="WD" evidence="11">
    <location>
        <begin position="517"/>
        <end position="550"/>
    </location>
</feature>
<evidence type="ECO:0000256" key="5">
    <source>
        <dbReference type="ARBA" id="ARBA00022737"/>
    </source>
</evidence>
<dbReference type="EMBL" id="JACMRX010000004">
    <property type="protein sequence ID" value="KAF7991463.1"/>
    <property type="molecule type" value="Genomic_DNA"/>
</dbReference>
<evidence type="ECO:0000256" key="7">
    <source>
        <dbReference type="ARBA" id="ARBA00023242"/>
    </source>
</evidence>
<dbReference type="PANTHER" id="PTHR43979">
    <property type="entry name" value="PRE-MRNA-PROCESSING FACTOR 17"/>
    <property type="match status" value="1"/>
</dbReference>
<keyword evidence="2 11" id="KW-0853">WD repeat</keyword>
<dbReference type="InterPro" id="IPR020472">
    <property type="entry name" value="WD40_PAC1"/>
</dbReference>
<keyword evidence="5" id="KW-0677">Repeat</keyword>
<dbReference type="AlphaFoldDB" id="A0A834XRY9"/>
<keyword evidence="7" id="KW-0539">Nucleus</keyword>
<feature type="region of interest" description="Disordered" evidence="12">
    <location>
        <begin position="108"/>
        <end position="159"/>
    </location>
</feature>
<evidence type="ECO:0000313" key="13">
    <source>
        <dbReference type="EMBL" id="KAF7991463.1"/>
    </source>
</evidence>
<feature type="repeat" description="WD" evidence="11">
    <location>
        <begin position="310"/>
        <end position="341"/>
    </location>
</feature>
<feature type="compositionally biased region" description="Basic and acidic residues" evidence="12">
    <location>
        <begin position="143"/>
        <end position="159"/>
    </location>
</feature>
<feature type="compositionally biased region" description="Low complexity" evidence="12">
    <location>
        <begin position="63"/>
        <end position="80"/>
    </location>
</feature>
<proteinExistence type="predicted"/>
<dbReference type="InterPro" id="IPR032847">
    <property type="entry name" value="PRPF17"/>
</dbReference>
<dbReference type="GO" id="GO:0003729">
    <property type="term" value="F:mRNA binding"/>
    <property type="evidence" value="ECO:0007669"/>
    <property type="project" value="TreeGrafter"/>
</dbReference>
<dbReference type="Gene3D" id="2.130.10.10">
    <property type="entry name" value="YVTN repeat-like/Quinoprotein amine dehydrogenase"/>
    <property type="match status" value="1"/>
</dbReference>
<dbReference type="PROSITE" id="PS50082">
    <property type="entry name" value="WD_REPEATS_2"/>
    <property type="match status" value="5"/>
</dbReference>
<comment type="subcellular location">
    <subcellularLocation>
        <location evidence="1">Nucleus</location>
    </subcellularLocation>
</comment>
<organism evidence="13 14">
    <name type="scientific">Aphidius gifuensis</name>
    <name type="common">Parasitoid wasp</name>
    <dbReference type="NCBI Taxonomy" id="684658"/>
    <lineage>
        <taxon>Eukaryota</taxon>
        <taxon>Metazoa</taxon>
        <taxon>Ecdysozoa</taxon>
        <taxon>Arthropoda</taxon>
        <taxon>Hexapoda</taxon>
        <taxon>Insecta</taxon>
        <taxon>Pterygota</taxon>
        <taxon>Neoptera</taxon>
        <taxon>Endopterygota</taxon>
        <taxon>Hymenoptera</taxon>
        <taxon>Apocrita</taxon>
        <taxon>Ichneumonoidea</taxon>
        <taxon>Braconidae</taxon>
        <taxon>Aphidiinae</taxon>
        <taxon>Aphidius</taxon>
    </lineage>
</organism>
<gene>
    <name evidence="13" type="ORF">HCN44_008775</name>
</gene>
<dbReference type="CDD" id="cd00200">
    <property type="entry name" value="WD40"/>
    <property type="match status" value="1"/>
</dbReference>
<sequence length="550" mass="62943">MWALKAYESTDDESDNDNETKINTDHNNIAGTSKIKIEITSTNETESTDETVTSLSLNNFSVTPTTSTDTNTNDNNNQKNIKIEDDDDLENDFVSEQKNITKIIISGYSGESSSTNGTNSANEKSNSRVKKRKKTETDDESDHENVNNHRIKTEPTTEDVNNHHIKTEPLTEDELIIEVEEEEQQQNQHEESFVRKLKQPKMEDDIAPIDGTALHIADPIDNQGRSFLHPPLNIGVNIPIDLPIEHTFLPKRTIHTWEGHLKGVSQIRFFPKTAHLLLSCGNDHTVKLWEVYKERRCIRTYRNNDIDNDINFDNDGTHFLSGGNSRYIRLWDTETGVVINRFTNDKIPYCIKFNPDKDKQNLFLSGSEDYKIICWDIRSGDIAHEYNKHTNAVNTITFFDNNQKFITTSEDKTLRIWEWGIPVDIKCINDSSLPVIKAVALSKNNKLLACQSMENKIYSFCLKRYKVNHKKTFTGHTNIGHTCSIDYSPNMYYLVSGDADGKCHIWNSKTTQNLKSWKAHDGVCNTVLWNPHDPSKLVTAGSDSHIKYWE</sequence>
<feature type="compositionally biased region" description="Low complexity" evidence="12">
    <location>
        <begin position="108"/>
        <end position="123"/>
    </location>
</feature>
<evidence type="ECO:0000256" key="6">
    <source>
        <dbReference type="ARBA" id="ARBA00023187"/>
    </source>
</evidence>
<dbReference type="PANTHER" id="PTHR43979:SF1">
    <property type="entry name" value="PRE-MRNA-PROCESSING FACTOR 17"/>
    <property type="match status" value="1"/>
</dbReference>
<dbReference type="Proteomes" id="UP000639338">
    <property type="component" value="Unassembled WGS sequence"/>
</dbReference>
<dbReference type="SMART" id="SM00320">
    <property type="entry name" value="WD40"/>
    <property type="match status" value="6"/>
</dbReference>
<dbReference type="Pfam" id="PF00400">
    <property type="entry name" value="WD40"/>
    <property type="match status" value="6"/>
</dbReference>
<dbReference type="PROSITE" id="PS00678">
    <property type="entry name" value="WD_REPEATS_1"/>
    <property type="match status" value="1"/>
</dbReference>
<keyword evidence="6" id="KW-0508">mRNA splicing</keyword>
<dbReference type="InterPro" id="IPR001680">
    <property type="entry name" value="WD40_rpt"/>
</dbReference>
<dbReference type="PROSITE" id="PS50294">
    <property type="entry name" value="WD_REPEATS_REGION"/>
    <property type="match status" value="3"/>
</dbReference>
<evidence type="ECO:0000313" key="14">
    <source>
        <dbReference type="Proteomes" id="UP000639338"/>
    </source>
</evidence>
<dbReference type="GO" id="GO:0000398">
    <property type="term" value="P:mRNA splicing, via spliceosome"/>
    <property type="evidence" value="ECO:0007669"/>
    <property type="project" value="InterPro"/>
</dbReference>
<evidence type="ECO:0000256" key="11">
    <source>
        <dbReference type="PROSITE-ProRule" id="PRU00221"/>
    </source>
</evidence>
<evidence type="ECO:0000256" key="9">
    <source>
        <dbReference type="ARBA" id="ARBA00075265"/>
    </source>
</evidence>
<feature type="repeat" description="WD" evidence="11">
    <location>
        <begin position="257"/>
        <end position="291"/>
    </location>
</feature>
<comment type="caution">
    <text evidence="13">The sequence shown here is derived from an EMBL/GenBank/DDBJ whole genome shotgun (WGS) entry which is preliminary data.</text>
</comment>
<keyword evidence="3" id="KW-0507">mRNA processing</keyword>
<evidence type="ECO:0000256" key="3">
    <source>
        <dbReference type="ARBA" id="ARBA00022664"/>
    </source>
</evidence>
<dbReference type="PRINTS" id="PR00320">
    <property type="entry name" value="GPROTEINBRPT"/>
</dbReference>
<evidence type="ECO:0000256" key="10">
    <source>
        <dbReference type="ARBA" id="ARBA00076678"/>
    </source>
</evidence>
<dbReference type="OrthoDB" id="10257301at2759"/>
<name>A0A834XRY9_APHGI</name>
<reference evidence="13 14" key="1">
    <citation type="submission" date="2020-08" db="EMBL/GenBank/DDBJ databases">
        <title>Aphidius gifuensis genome sequencing and assembly.</title>
        <authorList>
            <person name="Du Z."/>
        </authorList>
    </citation>
    <scope>NUCLEOTIDE SEQUENCE [LARGE SCALE GENOMIC DNA]</scope>
    <source>
        <strain evidence="13">YNYX2018</strain>
        <tissue evidence="13">Adults</tissue>
    </source>
</reference>